<protein>
    <submittedName>
        <fullName evidence="2">Uncharacterized protein</fullName>
    </submittedName>
</protein>
<reference evidence="2" key="1">
    <citation type="submission" date="2021-04" db="EMBL/GenBank/DDBJ databases">
        <title>Genomics, taxonomy and metabolism of representatives of sulfur bacteria of the genus Thiothrix: Thiothrix fructosivorans QT, Thiothrix unzii A1T and three new species, Thiothrix subterranea sp. nov., Thiothrix litoralis sp. nov. and 'Candidatus Thiothrix anitrata' sp. nov.</title>
        <authorList>
            <person name="Ravin N.V."/>
            <person name="Smolyakov D."/>
            <person name="Rudenko T.S."/>
            <person name="Mardanov A.V."/>
            <person name="Beletsky A.V."/>
            <person name="Markov N.D."/>
            <person name="Fomenkov A.I."/>
            <person name="Roberts R.J."/>
            <person name="Karnachuk O.V."/>
            <person name="Novikov A."/>
            <person name="Grabovich M.Y."/>
        </authorList>
    </citation>
    <scope>NUCLEOTIDE SEQUENCE</scope>
    <source>
        <strain evidence="2">A1</strain>
        <plasmid evidence="2">pTunz5</plasmid>
    </source>
</reference>
<keyword evidence="3" id="KW-1185">Reference proteome</keyword>
<evidence type="ECO:0000313" key="2">
    <source>
        <dbReference type="EMBL" id="QTR55469.1"/>
    </source>
</evidence>
<dbReference type="EMBL" id="CP072797">
    <property type="protein sequence ID" value="QTR55469.1"/>
    <property type="molecule type" value="Genomic_DNA"/>
</dbReference>
<sequence length="116" mass="13504">MAKKKLNGRFYFELTTNYNLIGEYSSNYSQHSEPESASRIYSEDEDKDYDFTGEYLTVWHEDGDSIIANLNITAKPNCKNIYSLVWKSTKDQNVIYFTGEAMLYRNAIIGDYRPGR</sequence>
<organism evidence="2 3">
    <name type="scientific">Thiothrix unzii</name>
    <dbReference type="NCBI Taxonomy" id="111769"/>
    <lineage>
        <taxon>Bacteria</taxon>
        <taxon>Pseudomonadati</taxon>
        <taxon>Pseudomonadota</taxon>
        <taxon>Gammaproteobacteria</taxon>
        <taxon>Thiotrichales</taxon>
        <taxon>Thiotrichaceae</taxon>
        <taxon>Thiothrix</taxon>
    </lineage>
</organism>
<keyword evidence="2" id="KW-0614">Plasmid</keyword>
<geneLocation type="plasmid" evidence="2 3">
    <name>pTunz5</name>
</geneLocation>
<dbReference type="EMBL" id="CP072797">
    <property type="protein sequence ID" value="QTR55459.1"/>
    <property type="molecule type" value="Genomic_DNA"/>
</dbReference>
<proteinExistence type="predicted"/>
<dbReference type="KEGG" id="tun:J9260_18355"/>
<gene>
    <name evidence="2" type="ORF">J9260_18305</name>
    <name evidence="1" type="ORF">J9260_18355</name>
</gene>
<dbReference type="RefSeq" id="WP_210220922.1">
    <property type="nucleotide sequence ID" value="NZ_CP072797.1"/>
</dbReference>
<evidence type="ECO:0000313" key="3">
    <source>
        <dbReference type="Proteomes" id="UP000672009"/>
    </source>
</evidence>
<evidence type="ECO:0000313" key="1">
    <source>
        <dbReference type="EMBL" id="QTR55459.1"/>
    </source>
</evidence>
<name>A0A975FD48_9GAMM</name>
<dbReference type="Proteomes" id="UP000672009">
    <property type="component" value="Plasmid pTunz5"/>
</dbReference>
<accession>A0A975FD48</accession>
<dbReference type="KEGG" id="tun:J9260_18305"/>
<dbReference type="AlphaFoldDB" id="A0A975FD48"/>